<dbReference type="SUPFAM" id="SSF51445">
    <property type="entry name" value="(Trans)glycosidases"/>
    <property type="match status" value="1"/>
</dbReference>
<evidence type="ECO:0000313" key="7">
    <source>
        <dbReference type="EMBL" id="RDI68589.1"/>
    </source>
</evidence>
<keyword evidence="8" id="KW-1185">Reference proteome</keyword>
<keyword evidence="4 5" id="KW-0326">Glycosidase</keyword>
<dbReference type="GO" id="GO:0005975">
    <property type="term" value="P:carbohydrate metabolic process"/>
    <property type="evidence" value="ECO:0007669"/>
    <property type="project" value="InterPro"/>
</dbReference>
<dbReference type="InterPro" id="IPR002241">
    <property type="entry name" value="Glyco_hydro_27"/>
</dbReference>
<dbReference type="Gene3D" id="3.20.20.70">
    <property type="entry name" value="Aldolase class I"/>
    <property type="match status" value="1"/>
</dbReference>
<organism evidence="7 8">
    <name type="scientific">Nocardia pseudobrasiliensis</name>
    <dbReference type="NCBI Taxonomy" id="45979"/>
    <lineage>
        <taxon>Bacteria</taxon>
        <taxon>Bacillati</taxon>
        <taxon>Actinomycetota</taxon>
        <taxon>Actinomycetes</taxon>
        <taxon>Mycobacteriales</taxon>
        <taxon>Nocardiaceae</taxon>
        <taxon>Nocardia</taxon>
    </lineage>
</organism>
<proteinExistence type="inferred from homology"/>
<dbReference type="InterPro" id="IPR041233">
    <property type="entry name" value="Melibiase_C"/>
</dbReference>
<evidence type="ECO:0000313" key="8">
    <source>
        <dbReference type="Proteomes" id="UP000254869"/>
    </source>
</evidence>
<dbReference type="PRINTS" id="PR00740">
    <property type="entry name" value="GLHYDRLASE27"/>
</dbReference>
<dbReference type="STRING" id="1210086.GCA_001613105_07830"/>
<evidence type="ECO:0000259" key="6">
    <source>
        <dbReference type="Pfam" id="PF17801"/>
    </source>
</evidence>
<dbReference type="SUPFAM" id="SSF51011">
    <property type="entry name" value="Glycosyl hydrolase domain"/>
    <property type="match status" value="1"/>
</dbReference>
<dbReference type="Pfam" id="PF17801">
    <property type="entry name" value="Melibiase_C"/>
    <property type="match status" value="1"/>
</dbReference>
<evidence type="ECO:0000256" key="4">
    <source>
        <dbReference type="ARBA" id="ARBA00023295"/>
    </source>
</evidence>
<dbReference type="InterPro" id="IPR017853">
    <property type="entry name" value="GH"/>
</dbReference>
<sequence>MVLIAVLLLCGGAAVTPVRTGRLGETAVALAGVAPTPPMGWNTWNSYGCDIDAGLTEHAADAMVSTGMRDAGYRYVVVDDCWFAPDRAENGALQADPTRFPGGMRALADYVHARGLKFGLYESPNARTCAQVGGSYPGSTGSRGHERLDAATFAAWGVDYLKYDWCSTESDPGAQVGAFIRMRDALRATGRPIVYSINPNSDIDRTPPGARYDWSGVATTWRTTNDLLPGWKLREGPQGDQGLREVLDATGPLTARQGPDHWLDPDMLVLGVPGAPGTPYPGLTPAEQRTQLGMWAMLAAPLIAGNPLAFTGAETVKLLTDAEVIAVDQDPLGAPAEPVAGSGEKVWRRALSDGSVAIALTNPGDSPARITVPLSELRLARSNHYVARNLWDSRVIPLDRALSAEVAAHDTVLFRVGPR</sequence>
<comment type="similarity">
    <text evidence="1 5">Belongs to the glycosyl hydrolase 27 family.</text>
</comment>
<keyword evidence="3 5" id="KW-0378">Hydrolase</keyword>
<evidence type="ECO:0000256" key="5">
    <source>
        <dbReference type="RuleBase" id="RU361168"/>
    </source>
</evidence>
<dbReference type="PANTHER" id="PTHR11452:SF75">
    <property type="entry name" value="ALPHA-GALACTOSIDASE MEL1"/>
    <property type="match status" value="1"/>
</dbReference>
<dbReference type="InterPro" id="IPR013780">
    <property type="entry name" value="Glyco_hydro_b"/>
</dbReference>
<comment type="catalytic activity">
    <reaction evidence="5">
        <text>Hydrolysis of terminal, non-reducing alpha-D-galactose residues in alpha-D-galactosides, including galactose oligosaccharides, galactomannans and galactolipids.</text>
        <dbReference type="EC" id="3.2.1.22"/>
    </reaction>
</comment>
<name>A0A370ICZ0_9NOCA</name>
<keyword evidence="5" id="KW-1015">Disulfide bond</keyword>
<dbReference type="Proteomes" id="UP000254869">
    <property type="component" value="Unassembled WGS sequence"/>
</dbReference>
<dbReference type="AlphaFoldDB" id="A0A370ICZ0"/>
<feature type="domain" description="Alpha galactosidase C-terminal" evidence="6">
    <location>
        <begin position="346"/>
        <end position="416"/>
    </location>
</feature>
<evidence type="ECO:0000256" key="3">
    <source>
        <dbReference type="ARBA" id="ARBA00022801"/>
    </source>
</evidence>
<protein>
    <recommendedName>
        <fullName evidence="5">Alpha-galactosidase</fullName>
        <ecNumber evidence="5">3.2.1.22</ecNumber>
    </recommendedName>
    <alternativeName>
        <fullName evidence="5">Melibiase</fullName>
    </alternativeName>
</protein>
<accession>A0A370ICZ0</accession>
<comment type="caution">
    <text evidence="7">The sequence shown here is derived from an EMBL/GenBank/DDBJ whole genome shotgun (WGS) entry which is preliminary data.</text>
</comment>
<dbReference type="PANTHER" id="PTHR11452">
    <property type="entry name" value="ALPHA-GALACTOSIDASE/ALPHA-N-ACETYLGALACTOSAMINIDASE"/>
    <property type="match status" value="1"/>
</dbReference>
<dbReference type="RefSeq" id="WP_245996853.1">
    <property type="nucleotide sequence ID" value="NZ_QQBC01000001.1"/>
</dbReference>
<dbReference type="GO" id="GO:0004557">
    <property type="term" value="F:alpha-galactosidase activity"/>
    <property type="evidence" value="ECO:0007669"/>
    <property type="project" value="UniProtKB-EC"/>
</dbReference>
<reference evidence="7 8" key="1">
    <citation type="submission" date="2018-07" db="EMBL/GenBank/DDBJ databases">
        <title>Genomic Encyclopedia of Type Strains, Phase IV (KMG-IV): sequencing the most valuable type-strain genomes for metagenomic binning, comparative biology and taxonomic classification.</title>
        <authorList>
            <person name="Goeker M."/>
        </authorList>
    </citation>
    <scope>NUCLEOTIDE SEQUENCE [LARGE SCALE GENOMIC DNA]</scope>
    <source>
        <strain evidence="7 8">DSM 44290</strain>
    </source>
</reference>
<dbReference type="EMBL" id="QQBC01000001">
    <property type="protein sequence ID" value="RDI68589.1"/>
    <property type="molecule type" value="Genomic_DNA"/>
</dbReference>
<dbReference type="CDD" id="cd14792">
    <property type="entry name" value="GH27"/>
    <property type="match status" value="1"/>
</dbReference>
<dbReference type="InterPro" id="IPR013785">
    <property type="entry name" value="Aldolase_TIM"/>
</dbReference>
<evidence type="ECO:0000256" key="2">
    <source>
        <dbReference type="ARBA" id="ARBA00022729"/>
    </source>
</evidence>
<dbReference type="EC" id="3.2.1.22" evidence="5"/>
<evidence type="ECO:0000256" key="1">
    <source>
        <dbReference type="ARBA" id="ARBA00009743"/>
    </source>
</evidence>
<keyword evidence="2" id="KW-0732">Signal</keyword>
<dbReference type="Gene3D" id="2.60.40.1180">
    <property type="entry name" value="Golgi alpha-mannosidase II"/>
    <property type="match status" value="1"/>
</dbReference>
<gene>
    <name evidence="7" type="ORF">DFR76_101124</name>
</gene>
<dbReference type="Pfam" id="PF16499">
    <property type="entry name" value="Melibiase_2"/>
    <property type="match status" value="1"/>
</dbReference>